<feature type="transmembrane region" description="Helical" evidence="1">
    <location>
        <begin position="20"/>
        <end position="37"/>
    </location>
</feature>
<comment type="caution">
    <text evidence="2">The sequence shown here is derived from an EMBL/GenBank/DDBJ whole genome shotgun (WGS) entry which is preliminary data.</text>
</comment>
<organism evidence="2 3">
    <name type="scientific">Flavobacterium frigoritolerans</name>
    <dbReference type="NCBI Taxonomy" id="2987686"/>
    <lineage>
        <taxon>Bacteria</taxon>
        <taxon>Pseudomonadati</taxon>
        <taxon>Bacteroidota</taxon>
        <taxon>Flavobacteriia</taxon>
        <taxon>Flavobacteriales</taxon>
        <taxon>Flavobacteriaceae</taxon>
        <taxon>Flavobacterium</taxon>
    </lineage>
</organism>
<evidence type="ECO:0000313" key="3">
    <source>
        <dbReference type="Proteomes" id="UP001151133"/>
    </source>
</evidence>
<keyword evidence="1" id="KW-0812">Transmembrane</keyword>
<name>A0A9X2ZSA1_9FLAO</name>
<accession>A0A9X2ZSA1</accession>
<feature type="transmembrane region" description="Helical" evidence="1">
    <location>
        <begin position="49"/>
        <end position="70"/>
    </location>
</feature>
<keyword evidence="1" id="KW-1133">Transmembrane helix</keyword>
<feature type="transmembrane region" description="Helical" evidence="1">
    <location>
        <begin position="117"/>
        <end position="138"/>
    </location>
</feature>
<dbReference type="EMBL" id="JAOZEV010000010">
    <property type="protein sequence ID" value="MCV9933323.1"/>
    <property type="molecule type" value="Genomic_DNA"/>
</dbReference>
<dbReference type="RefSeq" id="WP_264287552.1">
    <property type="nucleotide sequence ID" value="NZ_JAOZEV010000010.1"/>
</dbReference>
<protein>
    <submittedName>
        <fullName evidence="2">Uncharacterized protein</fullName>
    </submittedName>
</protein>
<feature type="transmembrane region" description="Helical" evidence="1">
    <location>
        <begin position="76"/>
        <end position="96"/>
    </location>
</feature>
<reference evidence="2" key="1">
    <citation type="submission" date="2022-10" db="EMBL/GenBank/DDBJ databases">
        <title>Two novel species of Flavobacterium.</title>
        <authorList>
            <person name="Liu Q."/>
            <person name="Xin Y.-H."/>
        </authorList>
    </citation>
    <scope>NUCLEOTIDE SEQUENCE</scope>
    <source>
        <strain evidence="2">LS1R47</strain>
    </source>
</reference>
<evidence type="ECO:0000313" key="2">
    <source>
        <dbReference type="EMBL" id="MCV9933323.1"/>
    </source>
</evidence>
<evidence type="ECO:0000256" key="1">
    <source>
        <dbReference type="SAM" id="Phobius"/>
    </source>
</evidence>
<dbReference type="Proteomes" id="UP001151133">
    <property type="component" value="Unassembled WGS sequence"/>
</dbReference>
<keyword evidence="1" id="KW-0472">Membrane</keyword>
<dbReference type="AlphaFoldDB" id="A0A9X2ZSA1"/>
<proteinExistence type="predicted"/>
<keyword evidence="3" id="KW-1185">Reference proteome</keyword>
<gene>
    <name evidence="2" type="ORF">OIU80_13615</name>
</gene>
<sequence length="252" mass="28542">MEALKQNEVPTQKIYKDRAIWVGTFLGGPLAAGYLIAENFKVFNETQKAKITWIIAIIATIIIFSGVFLIPEDVKIPNQIIPLIYTGIAFYCVQYYQGQKINEHINSGGAFYGGWRTIGIGFIALLITFSIIICVLLSTETGQLNQVTKKYGAAENEIIYEENIQESEVNQLAEAFEKTTFFGDTNIKYVFLAKDNSTYEIFISCDKSIENDYETQGHFMQLRNEIQIEFPNNKIVFNLVAEGIDNVAKRIE</sequence>